<protein>
    <submittedName>
        <fullName evidence="1">Uncharacterized protein</fullName>
    </submittedName>
</protein>
<gene>
    <name evidence="1" type="ORF">SAMN05421768_101334</name>
</gene>
<dbReference type="STRING" id="112234.SAMN05421768_101334"/>
<dbReference type="Proteomes" id="UP000186106">
    <property type="component" value="Unassembled WGS sequence"/>
</dbReference>
<accession>A0A1N7HV55</accession>
<organism evidence="1 2">
    <name type="scientific">Chryseobacterium joostei</name>
    <dbReference type="NCBI Taxonomy" id="112234"/>
    <lineage>
        <taxon>Bacteria</taxon>
        <taxon>Pseudomonadati</taxon>
        <taxon>Bacteroidota</taxon>
        <taxon>Flavobacteriia</taxon>
        <taxon>Flavobacteriales</taxon>
        <taxon>Weeksellaceae</taxon>
        <taxon>Chryseobacterium group</taxon>
        <taxon>Chryseobacterium</taxon>
    </lineage>
</organism>
<evidence type="ECO:0000313" key="1">
    <source>
        <dbReference type="EMBL" id="SIS28620.1"/>
    </source>
</evidence>
<sequence length="41" mass="4654">MRSKILIDNKYLGQRESDGGSGISVNKKKSQTDVWLFSFGY</sequence>
<dbReference type="RefSeq" id="WP_262488022.1">
    <property type="nucleotide sequence ID" value="NZ_CP033926.1"/>
</dbReference>
<evidence type="ECO:0000313" key="2">
    <source>
        <dbReference type="Proteomes" id="UP000186106"/>
    </source>
</evidence>
<dbReference type="EMBL" id="FTNZ01000001">
    <property type="protein sequence ID" value="SIS28620.1"/>
    <property type="molecule type" value="Genomic_DNA"/>
</dbReference>
<name>A0A1N7HV55_9FLAO</name>
<reference evidence="1 2" key="1">
    <citation type="submission" date="2017-01" db="EMBL/GenBank/DDBJ databases">
        <authorList>
            <person name="Mah S.A."/>
            <person name="Swanson W.J."/>
            <person name="Moy G.W."/>
            <person name="Vacquier V.D."/>
        </authorList>
    </citation>
    <scope>NUCLEOTIDE SEQUENCE [LARGE SCALE GENOMIC DNA]</scope>
    <source>
        <strain evidence="1 2">DSM 16927</strain>
    </source>
</reference>
<proteinExistence type="predicted"/>
<dbReference type="AlphaFoldDB" id="A0A1N7HV55"/>